<name>A0AAY4EVZ6_9TELE</name>
<accession>A0AAY4EVZ6</accession>
<sequence>AVKFVKLLFLYEQWHMFSHLSHGLQQVLSAELELTLLEAVAPLISPRKFQRPNSKDGITFLCGICQCIKHAFDTLIIVNQVYHFVVNTTLAYNVFYLCVQDIQPDGDLVVDIILFLWSKCKPLFQKLHSIMGEEQVQSDKIRRALHFSISHVYFLLTFIC</sequence>
<dbReference type="AlphaFoldDB" id="A0AAY4EVZ6"/>
<dbReference type="Pfam" id="PF14858">
    <property type="entry name" value="CFAP54_N"/>
    <property type="match status" value="1"/>
</dbReference>
<dbReference type="Ensembl" id="ENSDCDT00010072659.1">
    <property type="protein sequence ID" value="ENSDCDP00010061877.1"/>
    <property type="gene ID" value="ENSDCDG00010034071.1"/>
</dbReference>
<dbReference type="Proteomes" id="UP000694580">
    <property type="component" value="Chromosome 15"/>
</dbReference>
<organism evidence="1 2">
    <name type="scientific">Denticeps clupeoides</name>
    <name type="common">denticle herring</name>
    <dbReference type="NCBI Taxonomy" id="299321"/>
    <lineage>
        <taxon>Eukaryota</taxon>
        <taxon>Metazoa</taxon>
        <taxon>Chordata</taxon>
        <taxon>Craniata</taxon>
        <taxon>Vertebrata</taxon>
        <taxon>Euteleostomi</taxon>
        <taxon>Actinopterygii</taxon>
        <taxon>Neopterygii</taxon>
        <taxon>Teleostei</taxon>
        <taxon>Clupei</taxon>
        <taxon>Clupeiformes</taxon>
        <taxon>Denticipitoidei</taxon>
        <taxon>Denticipitidae</taxon>
        <taxon>Denticeps</taxon>
    </lineage>
</organism>
<evidence type="ECO:0000313" key="1">
    <source>
        <dbReference type="Ensembl" id="ENSDCDP00010061877.1"/>
    </source>
</evidence>
<dbReference type="InterPro" id="IPR027912">
    <property type="entry name" value="CFAP54"/>
</dbReference>
<dbReference type="GeneTree" id="ENSGT01120000273272"/>
<proteinExistence type="predicted"/>
<reference evidence="1 2" key="1">
    <citation type="submission" date="2020-06" db="EMBL/GenBank/DDBJ databases">
        <authorList>
            <consortium name="Wellcome Sanger Institute Data Sharing"/>
        </authorList>
    </citation>
    <scope>NUCLEOTIDE SEQUENCE [LARGE SCALE GENOMIC DNA]</scope>
</reference>
<keyword evidence="2" id="KW-1185">Reference proteome</keyword>
<reference evidence="1" key="3">
    <citation type="submission" date="2025-09" db="UniProtKB">
        <authorList>
            <consortium name="Ensembl"/>
        </authorList>
    </citation>
    <scope>IDENTIFICATION</scope>
</reference>
<reference evidence="1" key="2">
    <citation type="submission" date="2025-08" db="UniProtKB">
        <authorList>
            <consortium name="Ensembl"/>
        </authorList>
    </citation>
    <scope>IDENTIFICATION</scope>
</reference>
<evidence type="ECO:0000313" key="2">
    <source>
        <dbReference type="Proteomes" id="UP000694580"/>
    </source>
</evidence>
<protein>
    <submittedName>
        <fullName evidence="1">Uncharacterized protein</fullName>
    </submittedName>
</protein>